<name>A0A855ISZ1_9VIBR</name>
<dbReference type="Proteomes" id="UP000239763">
    <property type="component" value="Unassembled WGS sequence"/>
</dbReference>
<dbReference type="InterPro" id="IPR031582">
    <property type="entry name" value="TadF"/>
</dbReference>
<dbReference type="GO" id="GO:0005524">
    <property type="term" value="F:ATP binding"/>
    <property type="evidence" value="ECO:0007669"/>
    <property type="project" value="UniProtKB-KW"/>
</dbReference>
<accession>A0A855ISZ1</accession>
<dbReference type="Proteomes" id="UP000235554">
    <property type="component" value="Unassembled WGS sequence"/>
</dbReference>
<reference evidence="2 4" key="3">
    <citation type="journal article" date="2018" name="Nature">
        <title>A major lineage of non-tailed dsDNA viruses as unrecognized killers of marine bacteria.</title>
        <authorList>
            <person name="Kauffman K.M."/>
            <person name="Hussain F.A."/>
            <person name="Yang J."/>
            <person name="Arevalo P."/>
            <person name="Brown J.M."/>
            <person name="Chang W.K."/>
            <person name="VanInsberghe D."/>
            <person name="Elsherbini J."/>
            <person name="Sharma R.S."/>
            <person name="Cutler M.B."/>
            <person name="Kelly L."/>
            <person name="Polz M.F."/>
        </authorList>
    </citation>
    <scope>NUCLEOTIDE SEQUENCE</scope>
    <source>
        <strain evidence="2">10N.261.48.A1</strain>
        <strain evidence="1 4">10N.286.55.E1</strain>
    </source>
</reference>
<keyword evidence="2" id="KW-0547">Nucleotide-binding</keyword>
<evidence type="ECO:0000313" key="3">
    <source>
        <dbReference type="Proteomes" id="UP000235554"/>
    </source>
</evidence>
<protein>
    <submittedName>
        <fullName evidence="2">ATP-binding protein</fullName>
    </submittedName>
</protein>
<gene>
    <name evidence="2" type="ORF">BCT50_21940</name>
    <name evidence="1" type="ORF">BCV38_16160</name>
</gene>
<organism evidence="2 3">
    <name type="scientific">Vibrio lentus</name>
    <dbReference type="NCBI Taxonomy" id="136468"/>
    <lineage>
        <taxon>Bacteria</taxon>
        <taxon>Pseudomonadati</taxon>
        <taxon>Pseudomonadota</taxon>
        <taxon>Gammaproteobacteria</taxon>
        <taxon>Vibrionales</taxon>
        <taxon>Vibrionaceae</taxon>
        <taxon>Vibrio</taxon>
    </lineage>
</organism>
<reference evidence="3" key="1">
    <citation type="submission" date="2016-07" db="EMBL/GenBank/DDBJ databases">
        <title>Nontailed viruses are major unrecognized killers of bacteria in the ocean.</title>
        <authorList>
            <person name="Kauffman K."/>
            <person name="Hussain F."/>
            <person name="Yang J."/>
            <person name="Arevalo P."/>
            <person name="Brown J."/>
            <person name="Cutler M."/>
            <person name="Kelly L."/>
            <person name="Polz M.F."/>
        </authorList>
    </citation>
    <scope>NUCLEOTIDE SEQUENCE [LARGE SCALE GENOMIC DNA]</scope>
    <source>
        <strain evidence="3">10N.261.48.A1</strain>
    </source>
</reference>
<evidence type="ECO:0000313" key="1">
    <source>
        <dbReference type="EMBL" id="PME31617.1"/>
    </source>
</evidence>
<dbReference type="AlphaFoldDB" id="A0A855ISZ1"/>
<reference evidence="2" key="2">
    <citation type="submission" date="2016-07" db="EMBL/GenBank/DDBJ databases">
        <authorList>
            <person name="Kauffman K."/>
            <person name="Arevalo P."/>
            <person name="Polz M.F."/>
        </authorList>
    </citation>
    <scope>NUCLEOTIDE SEQUENCE</scope>
    <source>
        <strain evidence="2">10N.261.48.A1</strain>
        <strain evidence="1">10N.286.55.E1</strain>
    </source>
</reference>
<comment type="caution">
    <text evidence="2">The sequence shown here is derived from an EMBL/GenBank/DDBJ whole genome shotgun (WGS) entry which is preliminary data.</text>
</comment>
<dbReference type="EMBL" id="MCZJ01000009">
    <property type="protein sequence ID" value="PMM60719.1"/>
    <property type="molecule type" value="Genomic_DNA"/>
</dbReference>
<dbReference type="Pfam" id="PF16964">
    <property type="entry name" value="TadF"/>
    <property type="match status" value="1"/>
</dbReference>
<keyword evidence="2" id="KW-0067">ATP-binding</keyword>
<dbReference type="EMBL" id="MCSB01000004">
    <property type="protein sequence ID" value="PME31617.1"/>
    <property type="molecule type" value="Genomic_DNA"/>
</dbReference>
<evidence type="ECO:0000313" key="4">
    <source>
        <dbReference type="Proteomes" id="UP000239763"/>
    </source>
</evidence>
<evidence type="ECO:0000313" key="2">
    <source>
        <dbReference type="EMBL" id="PMM60719.1"/>
    </source>
</evidence>
<sequence length="180" mass="20368">MHSKSKQKGAFTVELAMIGALLSLLWVFSADIITKMSVKGKLDRLSYSMVNVLKERTQLYDSTLNVTWTEAKEVRDITRNSLKRTLGSFDEQRLGVLVEEVTFAQIGGAGKLNRFPLGTKPCSVRRSLNELTRLSVETVWKRQASLYRVTLCYRTDNWIGSLLNIGEFREVNSSSVMIGR</sequence>
<proteinExistence type="predicted"/>
<keyword evidence="4" id="KW-1185">Reference proteome</keyword>